<sequence length="546" mass="61617">MTNNWKYIVLMAAAFPSAAAFAQSGDAGRKAVDLERYQEAKSIYTSQLNDKKQADNAYFALGDIYLRTNKPDSAAIYFNRGISANSKSSINHVGLGKIEMMNGNQAKAEQHFNEALKKGKKDAYVLTMIGEAYVETPNATEAQLNKGVDYLKQALERDSKNALANMVLGDAYLKLKNGGEAMSAYDRAIQLDNKYANAYLRRGQLYTSSRNYPEAETAYKAAIEIDPKFAPAYRDLGELYYFAGQYDKALSTFKQYVDMAEKTPATQAKYASFLFLTKNYDQSLQVVQEVLKSDPNNTVMNRLQAYSYMELGQPEKALQAIESYLQKVDPKKLIAEDYEYYGRILAKNKQDKKAIENLEKALTMDATKVEIYQELANAYANDGQYQKAIDLLNKKRETIEPSNADFYYMGNIYMLAGDQAGKAGNAAQASEYFKKADETYANVTKSNPTYAYGHLWRARAMASQDPETTQGLAKPHYEEFIKLASNEQDKYKKDLIEANSYLGYFYYLKGERPNALKHWQMVKTLDPSNTQAQTALNEINKSGKKK</sequence>
<accession>A0A364RB13</accession>
<keyword evidence="1" id="KW-0677">Repeat</keyword>
<evidence type="ECO:0000313" key="6">
    <source>
        <dbReference type="Proteomes" id="UP000251692"/>
    </source>
</evidence>
<dbReference type="InterPro" id="IPR011990">
    <property type="entry name" value="TPR-like_helical_dom_sf"/>
</dbReference>
<dbReference type="AlphaFoldDB" id="A0A364RB13"/>
<feature type="repeat" description="TPR" evidence="3">
    <location>
        <begin position="162"/>
        <end position="195"/>
    </location>
</feature>
<dbReference type="PANTHER" id="PTHR44858">
    <property type="entry name" value="TETRATRICOPEPTIDE REPEAT PROTEIN 6"/>
    <property type="match status" value="1"/>
</dbReference>
<evidence type="ECO:0000256" key="3">
    <source>
        <dbReference type="PROSITE-ProRule" id="PRU00339"/>
    </source>
</evidence>
<reference evidence="5 6" key="2">
    <citation type="submission" date="2018-07" db="EMBL/GenBank/DDBJ databases">
        <title>Pontibacter sp. 2b14 genomic sequence and assembly.</title>
        <authorList>
            <person name="Du Z.-J."/>
        </authorList>
    </citation>
    <scope>NUCLEOTIDE SEQUENCE [LARGE SCALE GENOMIC DNA]</scope>
    <source>
        <strain evidence="5 6">2b14</strain>
    </source>
</reference>
<feature type="repeat" description="TPR" evidence="3">
    <location>
        <begin position="496"/>
        <end position="529"/>
    </location>
</feature>
<feature type="signal peptide" evidence="4">
    <location>
        <begin position="1"/>
        <end position="22"/>
    </location>
</feature>
<feature type="repeat" description="TPR" evidence="3">
    <location>
        <begin position="196"/>
        <end position="229"/>
    </location>
</feature>
<dbReference type="OrthoDB" id="638548at2"/>
<dbReference type="SUPFAM" id="SSF48452">
    <property type="entry name" value="TPR-like"/>
    <property type="match status" value="2"/>
</dbReference>
<dbReference type="Pfam" id="PF13432">
    <property type="entry name" value="TPR_16"/>
    <property type="match status" value="1"/>
</dbReference>
<dbReference type="PROSITE" id="PS50005">
    <property type="entry name" value="TPR"/>
    <property type="match status" value="6"/>
</dbReference>
<evidence type="ECO:0000313" key="5">
    <source>
        <dbReference type="EMBL" id="RAU81521.1"/>
    </source>
</evidence>
<dbReference type="GO" id="GO:0009279">
    <property type="term" value="C:cell outer membrane"/>
    <property type="evidence" value="ECO:0007669"/>
    <property type="project" value="TreeGrafter"/>
</dbReference>
<keyword evidence="4" id="KW-0732">Signal</keyword>
<evidence type="ECO:0000256" key="4">
    <source>
        <dbReference type="SAM" id="SignalP"/>
    </source>
</evidence>
<comment type="caution">
    <text evidence="5">The sequence shown here is derived from an EMBL/GenBank/DDBJ whole genome shotgun (WGS) entry which is preliminary data.</text>
</comment>
<dbReference type="RefSeq" id="WP_112306811.1">
    <property type="nucleotide sequence ID" value="NZ_QMDV01000005.1"/>
</dbReference>
<evidence type="ECO:0000256" key="1">
    <source>
        <dbReference type="ARBA" id="ARBA00022737"/>
    </source>
</evidence>
<proteinExistence type="predicted"/>
<dbReference type="Gene3D" id="1.25.40.10">
    <property type="entry name" value="Tetratricopeptide repeat domain"/>
    <property type="match status" value="3"/>
</dbReference>
<gene>
    <name evidence="5" type="ORF">DP923_15555</name>
</gene>
<dbReference type="SMART" id="SM00028">
    <property type="entry name" value="TPR"/>
    <property type="match status" value="10"/>
</dbReference>
<dbReference type="InterPro" id="IPR019734">
    <property type="entry name" value="TPR_rpt"/>
</dbReference>
<name>A0A364RB13_9BACT</name>
<dbReference type="Pfam" id="PF13414">
    <property type="entry name" value="TPR_11"/>
    <property type="match status" value="1"/>
</dbReference>
<feature type="repeat" description="TPR" evidence="3">
    <location>
        <begin position="230"/>
        <end position="263"/>
    </location>
</feature>
<reference evidence="5 6" key="1">
    <citation type="submission" date="2018-06" db="EMBL/GenBank/DDBJ databases">
        <authorList>
            <person name="Liu Z.-W."/>
        </authorList>
    </citation>
    <scope>NUCLEOTIDE SEQUENCE [LARGE SCALE GENOMIC DNA]</scope>
    <source>
        <strain evidence="5 6">2b14</strain>
    </source>
</reference>
<dbReference type="GO" id="GO:0046813">
    <property type="term" value="P:receptor-mediated virion attachment to host cell"/>
    <property type="evidence" value="ECO:0007669"/>
    <property type="project" value="TreeGrafter"/>
</dbReference>
<dbReference type="PANTHER" id="PTHR44858:SF1">
    <property type="entry name" value="UDP-N-ACETYLGLUCOSAMINE--PEPTIDE N-ACETYLGLUCOSAMINYLTRANSFERASE SPINDLY-RELATED"/>
    <property type="match status" value="1"/>
</dbReference>
<feature type="repeat" description="TPR" evidence="3">
    <location>
        <begin position="55"/>
        <end position="88"/>
    </location>
</feature>
<dbReference type="Proteomes" id="UP000251692">
    <property type="component" value="Unassembled WGS sequence"/>
</dbReference>
<protein>
    <recommendedName>
        <fullName evidence="7">Tetratricopeptide repeat-containing protein</fullName>
    </recommendedName>
</protein>
<dbReference type="PROSITE" id="PS50293">
    <property type="entry name" value="TPR_REGION"/>
    <property type="match status" value="1"/>
</dbReference>
<keyword evidence="6" id="KW-1185">Reference proteome</keyword>
<organism evidence="5 6">
    <name type="scientific">Pontibacter arcticus</name>
    <dbReference type="NCBI Taxonomy" id="2080288"/>
    <lineage>
        <taxon>Bacteria</taxon>
        <taxon>Pseudomonadati</taxon>
        <taxon>Bacteroidota</taxon>
        <taxon>Cytophagia</taxon>
        <taxon>Cytophagales</taxon>
        <taxon>Hymenobacteraceae</taxon>
        <taxon>Pontibacter</taxon>
    </lineage>
</organism>
<feature type="repeat" description="TPR" evidence="3">
    <location>
        <begin position="335"/>
        <end position="368"/>
    </location>
</feature>
<keyword evidence="2 3" id="KW-0802">TPR repeat</keyword>
<evidence type="ECO:0000256" key="2">
    <source>
        <dbReference type="ARBA" id="ARBA00022803"/>
    </source>
</evidence>
<dbReference type="Pfam" id="PF13431">
    <property type="entry name" value="TPR_17"/>
    <property type="match status" value="1"/>
</dbReference>
<dbReference type="InterPro" id="IPR050498">
    <property type="entry name" value="Ycf3"/>
</dbReference>
<evidence type="ECO:0008006" key="7">
    <source>
        <dbReference type="Google" id="ProtNLM"/>
    </source>
</evidence>
<feature type="chain" id="PRO_5017057065" description="Tetratricopeptide repeat-containing protein" evidence="4">
    <location>
        <begin position="23"/>
        <end position="546"/>
    </location>
</feature>
<dbReference type="EMBL" id="QMDV01000005">
    <property type="protein sequence ID" value="RAU81521.1"/>
    <property type="molecule type" value="Genomic_DNA"/>
</dbReference>
<dbReference type="Pfam" id="PF14559">
    <property type="entry name" value="TPR_19"/>
    <property type="match status" value="1"/>
</dbReference>